<comment type="caution">
    <text evidence="1">The sequence shown here is derived from an EMBL/GenBank/DDBJ whole genome shotgun (WGS) entry which is preliminary data.</text>
</comment>
<reference evidence="1" key="1">
    <citation type="submission" date="2021-03" db="EMBL/GenBank/DDBJ databases">
        <title>Evolutionary priming and transition to the ectomycorrhizal habit in an iconic lineage of mushroom-forming fungi: is preadaptation a requirement?</title>
        <authorList>
            <consortium name="DOE Joint Genome Institute"/>
            <person name="Looney B.P."/>
            <person name="Miyauchi S."/>
            <person name="Morin E."/>
            <person name="Drula E."/>
            <person name="Courty P.E."/>
            <person name="Chicoki N."/>
            <person name="Fauchery L."/>
            <person name="Kohler A."/>
            <person name="Kuo A."/>
            <person name="LaButti K."/>
            <person name="Pangilinan J."/>
            <person name="Lipzen A."/>
            <person name="Riley R."/>
            <person name="Andreopoulos W."/>
            <person name="He G."/>
            <person name="Johnson J."/>
            <person name="Barry K.W."/>
            <person name="Grigoriev I.V."/>
            <person name="Nagy L."/>
            <person name="Hibbett D."/>
            <person name="Henrissat B."/>
            <person name="Matheny P.B."/>
            <person name="Labbe J."/>
            <person name="Martin A.F."/>
        </authorList>
    </citation>
    <scope>NUCLEOTIDE SEQUENCE</scope>
    <source>
        <strain evidence="1">BPL698</strain>
    </source>
</reference>
<evidence type="ECO:0000313" key="2">
    <source>
        <dbReference type="Proteomes" id="UP001207468"/>
    </source>
</evidence>
<dbReference type="Proteomes" id="UP001207468">
    <property type="component" value="Unassembled WGS sequence"/>
</dbReference>
<sequence>MLPARSGLLKTIMPPIRTSHHKVDAPTPKKEVEKRKKHTKLREGAPPGVSKIKSALRQTRRLLAKEGLGADVRIEAERKLAALEADLTVAERAKKERTLATRYHKVKFFDRQKLLRKIKQTKKRIEDAEITSKVRKSLKGQLFDLRVDLNYVMNYPKLEKYISLFPPEVRSGEGVPTSVRTGASSSATEEKREKLREWIRGKMRTGEMNGEPETLEHRPSVVKDMLEHWEGSTDKSKRGAGTEPRSQQVDATDDFFEGGDTVTRDLDAGESAHAQPTNLLAKRSPDKVPNRPYQHAKLSGKPPKKSKHKKHREASSSGPIESSFSVDERE</sequence>
<organism evidence="1 2">
    <name type="scientific">Russula earlei</name>
    <dbReference type="NCBI Taxonomy" id="71964"/>
    <lineage>
        <taxon>Eukaryota</taxon>
        <taxon>Fungi</taxon>
        <taxon>Dikarya</taxon>
        <taxon>Basidiomycota</taxon>
        <taxon>Agaricomycotina</taxon>
        <taxon>Agaricomycetes</taxon>
        <taxon>Russulales</taxon>
        <taxon>Russulaceae</taxon>
        <taxon>Russula</taxon>
    </lineage>
</organism>
<keyword evidence="2" id="KW-1185">Reference proteome</keyword>
<name>A0ACC0TZI4_9AGAM</name>
<accession>A0ACC0TZI4</accession>
<gene>
    <name evidence="1" type="ORF">F5148DRAFT_1227635</name>
</gene>
<proteinExistence type="predicted"/>
<protein>
    <submittedName>
        <fullName evidence="1">Uncharacterized protein</fullName>
    </submittedName>
</protein>
<dbReference type="EMBL" id="JAGFNK010000262">
    <property type="protein sequence ID" value="KAI9454948.1"/>
    <property type="molecule type" value="Genomic_DNA"/>
</dbReference>
<evidence type="ECO:0000313" key="1">
    <source>
        <dbReference type="EMBL" id="KAI9454948.1"/>
    </source>
</evidence>